<evidence type="ECO:0000313" key="2">
    <source>
        <dbReference type="EMBL" id="VFK30128.1"/>
    </source>
</evidence>
<dbReference type="GO" id="GO:0032259">
    <property type="term" value="P:methylation"/>
    <property type="evidence" value="ECO:0007669"/>
    <property type="project" value="UniProtKB-KW"/>
</dbReference>
<dbReference type="Pfam" id="PF08241">
    <property type="entry name" value="Methyltransf_11"/>
    <property type="match status" value="1"/>
</dbReference>
<proteinExistence type="predicted"/>
<feature type="domain" description="Methyltransferase type 11" evidence="1">
    <location>
        <begin position="46"/>
        <end position="134"/>
    </location>
</feature>
<keyword evidence="4" id="KW-0489">Methyltransferase</keyword>
<evidence type="ECO:0000313" key="4">
    <source>
        <dbReference type="EMBL" id="VFK77107.1"/>
    </source>
</evidence>
<dbReference type="InterPro" id="IPR013216">
    <property type="entry name" value="Methyltransf_11"/>
</dbReference>
<name>A0A451BFS5_9GAMM</name>
<organism evidence="4">
    <name type="scientific">Candidatus Kentrum sp. MB</name>
    <dbReference type="NCBI Taxonomy" id="2138164"/>
    <lineage>
        <taxon>Bacteria</taxon>
        <taxon>Pseudomonadati</taxon>
        <taxon>Pseudomonadota</taxon>
        <taxon>Gammaproteobacteria</taxon>
        <taxon>Candidatus Kentrum</taxon>
    </lineage>
</organism>
<dbReference type="EMBL" id="CAADFO010000059">
    <property type="protein sequence ID" value="VFK30128.1"/>
    <property type="molecule type" value="Genomic_DNA"/>
</dbReference>
<dbReference type="PANTHER" id="PTHR43861">
    <property type="entry name" value="TRANS-ACONITATE 2-METHYLTRANSFERASE-RELATED"/>
    <property type="match status" value="1"/>
</dbReference>
<dbReference type="GO" id="GO:0008757">
    <property type="term" value="F:S-adenosylmethionine-dependent methyltransferase activity"/>
    <property type="evidence" value="ECO:0007669"/>
    <property type="project" value="InterPro"/>
</dbReference>
<keyword evidence="4" id="KW-0808">Transferase</keyword>
<sequence>MNKLNEQYNSVSDYFSEIQSDYNKSSNERYYDFLQKIDFSGKIVIDLGCGDGTDLINFKESGAKVLGIDTSAGLADMARSKGLDVRIADLSELDFPRSSIDIVTSKYALQTSHDLSKIFSGVLRILKPGGIFYFLVVHPFRQFIEKKTPGADYFEQTIVDSIIFDGSLTIKEPTHTMEHYINNDILESFKLIHYKEEADFFSAERIGGMNYPTFLVICYEKK</sequence>
<evidence type="ECO:0000259" key="1">
    <source>
        <dbReference type="Pfam" id="PF08241"/>
    </source>
</evidence>
<evidence type="ECO:0000313" key="3">
    <source>
        <dbReference type="EMBL" id="VFK35174.1"/>
    </source>
</evidence>
<protein>
    <submittedName>
        <fullName evidence="4">Methyltransferase domain-containing protein</fullName>
    </submittedName>
</protein>
<dbReference type="AlphaFoldDB" id="A0A451BFS5"/>
<dbReference type="EMBL" id="CAADGH010000100">
    <property type="protein sequence ID" value="VFK77107.1"/>
    <property type="molecule type" value="Genomic_DNA"/>
</dbReference>
<dbReference type="EMBL" id="CAADFQ010000103">
    <property type="protein sequence ID" value="VFK35174.1"/>
    <property type="molecule type" value="Genomic_DNA"/>
</dbReference>
<dbReference type="InterPro" id="IPR029063">
    <property type="entry name" value="SAM-dependent_MTases_sf"/>
</dbReference>
<gene>
    <name evidence="2" type="ORF">BECKMB1821G_GA0114241_105917</name>
    <name evidence="4" type="ORF">BECKMB1821H_GA0114242_11006</name>
    <name evidence="3" type="ORF">BECKMB1821I_GA0114274_11036</name>
</gene>
<reference evidence="4" key="1">
    <citation type="submission" date="2019-02" db="EMBL/GenBank/DDBJ databases">
        <authorList>
            <person name="Gruber-Vodicka R. H."/>
            <person name="Seah K. B. B."/>
        </authorList>
    </citation>
    <scope>NUCLEOTIDE SEQUENCE</scope>
    <source>
        <strain evidence="2">BECK_BZ197</strain>
        <strain evidence="4">BECK_BZ198</strain>
        <strain evidence="3">BECK_BZ199</strain>
    </source>
</reference>
<dbReference type="CDD" id="cd02440">
    <property type="entry name" value="AdoMet_MTases"/>
    <property type="match status" value="1"/>
</dbReference>
<dbReference type="PANTHER" id="PTHR43861:SF1">
    <property type="entry name" value="TRANS-ACONITATE 2-METHYLTRANSFERASE"/>
    <property type="match status" value="1"/>
</dbReference>
<dbReference type="Gene3D" id="3.40.50.150">
    <property type="entry name" value="Vaccinia Virus protein VP39"/>
    <property type="match status" value="1"/>
</dbReference>
<dbReference type="SUPFAM" id="SSF53335">
    <property type="entry name" value="S-adenosyl-L-methionine-dependent methyltransferases"/>
    <property type="match status" value="1"/>
</dbReference>
<accession>A0A451BFS5</accession>